<reference evidence="1 2" key="1">
    <citation type="journal article" date="2014" name="Appl. Environ. Microbiol.">
        <title>Insights into the Microbial Degradation of Rubber and Gutta-Percha by Analysis of the Complete Genome of Nocardia nova SH22a.</title>
        <authorList>
            <person name="Luo Q."/>
            <person name="Hiessl S."/>
            <person name="Poehlein A."/>
            <person name="Daniel R."/>
            <person name="Steinbuchel A."/>
        </authorList>
    </citation>
    <scope>NUCLEOTIDE SEQUENCE [LARGE SCALE GENOMIC DNA]</scope>
    <source>
        <strain evidence="1">SH22a</strain>
    </source>
</reference>
<evidence type="ECO:0000313" key="2">
    <source>
        <dbReference type="Proteomes" id="UP000019150"/>
    </source>
</evidence>
<dbReference type="KEGG" id="nno:NONO_c24620"/>
<keyword evidence="2" id="KW-1185">Reference proteome</keyword>
<accession>W5TE27</accession>
<evidence type="ECO:0000313" key="1">
    <source>
        <dbReference type="EMBL" id="AHH17258.1"/>
    </source>
</evidence>
<gene>
    <name evidence="1" type="ORF">NONO_c24620</name>
</gene>
<sequence>MLEHRFSWTRKVGDSKIGYGFIDVVDIGSVWFDRKEEASFALGFLDRVANPKVFGALMVLTFPG</sequence>
<dbReference type="Proteomes" id="UP000019150">
    <property type="component" value="Chromosome"/>
</dbReference>
<dbReference type="AlphaFoldDB" id="W5TE27"/>
<organism evidence="1 2">
    <name type="scientific">Nocardia nova SH22a</name>
    <dbReference type="NCBI Taxonomy" id="1415166"/>
    <lineage>
        <taxon>Bacteria</taxon>
        <taxon>Bacillati</taxon>
        <taxon>Actinomycetota</taxon>
        <taxon>Actinomycetes</taxon>
        <taxon>Mycobacteriales</taxon>
        <taxon>Nocardiaceae</taxon>
        <taxon>Nocardia</taxon>
    </lineage>
</organism>
<dbReference type="HOGENOM" id="CLU_2863292_0_0_11"/>
<protein>
    <submittedName>
        <fullName evidence="1">Uncharacterized protein</fullName>
    </submittedName>
</protein>
<dbReference type="EMBL" id="CP006850">
    <property type="protein sequence ID" value="AHH17258.1"/>
    <property type="molecule type" value="Genomic_DNA"/>
</dbReference>
<dbReference type="PATRIC" id="fig|1415166.3.peg.2516"/>
<proteinExistence type="predicted"/>
<name>W5TE27_9NOCA</name>